<dbReference type="PANTHER" id="PTHR43054:SF1">
    <property type="entry name" value="SCYLLO-INOSITOL 2-DEHYDROGENASE (NADP(+)) IOLU"/>
    <property type="match status" value="1"/>
</dbReference>
<dbReference type="Pfam" id="PF01408">
    <property type="entry name" value="GFO_IDH_MocA"/>
    <property type="match status" value="1"/>
</dbReference>
<protein>
    <submittedName>
        <fullName evidence="3">Gfo/Idh/MocA family oxidoreductase</fullName>
    </submittedName>
</protein>
<feature type="domain" description="GFO/IDH/MocA-like oxidoreductase" evidence="2">
    <location>
        <begin position="152"/>
        <end position="247"/>
    </location>
</feature>
<evidence type="ECO:0000259" key="1">
    <source>
        <dbReference type="Pfam" id="PF01408"/>
    </source>
</evidence>
<organism evidence="3 4">
    <name type="scientific">Candidatus Limivivens merdigallinarum</name>
    <dbReference type="NCBI Taxonomy" id="2840859"/>
    <lineage>
        <taxon>Bacteria</taxon>
        <taxon>Bacillati</taxon>
        <taxon>Bacillota</taxon>
        <taxon>Clostridia</taxon>
        <taxon>Lachnospirales</taxon>
        <taxon>Lachnospiraceae</taxon>
        <taxon>Lachnospiraceae incertae sedis</taxon>
        <taxon>Candidatus Limivivens</taxon>
    </lineage>
</organism>
<dbReference type="InterPro" id="IPR000683">
    <property type="entry name" value="Gfo/Idh/MocA-like_OxRdtase_N"/>
</dbReference>
<dbReference type="PANTHER" id="PTHR43054">
    <property type="match status" value="1"/>
</dbReference>
<dbReference type="InterPro" id="IPR036291">
    <property type="entry name" value="NAD(P)-bd_dom_sf"/>
</dbReference>
<gene>
    <name evidence="3" type="ORF">IAB26_11035</name>
</gene>
<evidence type="ECO:0000313" key="3">
    <source>
        <dbReference type="EMBL" id="HIQ97083.1"/>
    </source>
</evidence>
<dbReference type="Gene3D" id="3.40.50.720">
    <property type="entry name" value="NAD(P)-binding Rossmann-like Domain"/>
    <property type="match status" value="1"/>
</dbReference>
<comment type="caution">
    <text evidence="3">The sequence shown here is derived from an EMBL/GenBank/DDBJ whole genome shotgun (WGS) entry which is preliminary data.</text>
</comment>
<dbReference type="GO" id="GO:0000166">
    <property type="term" value="F:nucleotide binding"/>
    <property type="evidence" value="ECO:0007669"/>
    <property type="project" value="InterPro"/>
</dbReference>
<evidence type="ECO:0000259" key="2">
    <source>
        <dbReference type="Pfam" id="PF22725"/>
    </source>
</evidence>
<dbReference type="InterPro" id="IPR055170">
    <property type="entry name" value="GFO_IDH_MocA-like_dom"/>
</dbReference>
<feature type="domain" description="Gfo/Idh/MocA-like oxidoreductase N-terminal" evidence="1">
    <location>
        <begin position="1"/>
        <end position="118"/>
    </location>
</feature>
<dbReference type="SUPFAM" id="SSF55347">
    <property type="entry name" value="Glyceraldehyde-3-phosphate dehydrogenase-like, C-terminal domain"/>
    <property type="match status" value="1"/>
</dbReference>
<accession>A0A9D1D1X5</accession>
<dbReference type="Pfam" id="PF22725">
    <property type="entry name" value="GFO_IDH_MocA_C3"/>
    <property type="match status" value="1"/>
</dbReference>
<reference evidence="3" key="2">
    <citation type="journal article" date="2021" name="PeerJ">
        <title>Extensive microbial diversity within the chicken gut microbiome revealed by metagenomics and culture.</title>
        <authorList>
            <person name="Gilroy R."/>
            <person name="Ravi A."/>
            <person name="Getino M."/>
            <person name="Pursley I."/>
            <person name="Horton D.L."/>
            <person name="Alikhan N.F."/>
            <person name="Baker D."/>
            <person name="Gharbi K."/>
            <person name="Hall N."/>
            <person name="Watson M."/>
            <person name="Adriaenssens E.M."/>
            <person name="Foster-Nyarko E."/>
            <person name="Jarju S."/>
            <person name="Secka A."/>
            <person name="Antonio M."/>
            <person name="Oren A."/>
            <person name="Chaudhuri R.R."/>
            <person name="La Ragione R."/>
            <person name="Hildebrand F."/>
            <person name="Pallen M.J."/>
        </authorList>
    </citation>
    <scope>NUCLEOTIDE SEQUENCE</scope>
    <source>
        <strain evidence="3">ChiSjej3B21-11622</strain>
    </source>
</reference>
<sequence>MKIGIVGNGMIVTQMLTDVQQTEAICPVSLCVRPKSVDTGKRLAAQYGMELFTDYQDFLKNGEFDTVYIGVINSEHFRYTEAALKAGKHVICEKPFTVKAEEANILKESALKNHLFLWEACKVPYSPVFREIQGEIGNVGHISLIQCNFSKISSRFRRYEKGEVLPAFDPKAAGGCLMDLNVYNIRFVTELLGRPKEIRYFANRGFNGIDTSGTAVLSYEGCQAVCSAAKDSTSPSFAFLQGTEGCIRVEGPVSNLLKAEITDRQGTRLLAEDREGGTLAGEFREFERQLREGDYESCRKALENSIAVMEVLEACRRYAGIQFSGDQEISLAGRKRF</sequence>
<name>A0A9D1D1X5_9FIRM</name>
<proteinExistence type="predicted"/>
<evidence type="ECO:0000313" key="4">
    <source>
        <dbReference type="Proteomes" id="UP000886886"/>
    </source>
</evidence>
<reference evidence="3" key="1">
    <citation type="submission" date="2020-10" db="EMBL/GenBank/DDBJ databases">
        <authorList>
            <person name="Gilroy R."/>
        </authorList>
    </citation>
    <scope>NUCLEOTIDE SEQUENCE</scope>
    <source>
        <strain evidence="3">ChiSjej3B21-11622</strain>
    </source>
</reference>
<dbReference type="AlphaFoldDB" id="A0A9D1D1X5"/>
<dbReference type="EMBL" id="DVFT01000160">
    <property type="protein sequence ID" value="HIQ97083.1"/>
    <property type="molecule type" value="Genomic_DNA"/>
</dbReference>
<dbReference type="SUPFAM" id="SSF51735">
    <property type="entry name" value="NAD(P)-binding Rossmann-fold domains"/>
    <property type="match status" value="1"/>
</dbReference>
<dbReference type="Proteomes" id="UP000886886">
    <property type="component" value="Unassembled WGS sequence"/>
</dbReference>
<dbReference type="Gene3D" id="3.30.360.10">
    <property type="entry name" value="Dihydrodipicolinate Reductase, domain 2"/>
    <property type="match status" value="1"/>
</dbReference>